<evidence type="ECO:0000313" key="17">
    <source>
        <dbReference type="Proteomes" id="UP000002279"/>
    </source>
</evidence>
<evidence type="ECO:0000256" key="8">
    <source>
        <dbReference type="ARBA" id="ARBA00022658"/>
    </source>
</evidence>
<evidence type="ECO:0000256" key="5">
    <source>
        <dbReference type="ARBA" id="ARBA00012507"/>
    </source>
</evidence>
<protein>
    <recommendedName>
        <fullName evidence="6">GDP-D-glucose phosphorylase 1</fullName>
        <ecNumber evidence="5">2.7.7.78</ecNumber>
    </recommendedName>
</protein>
<evidence type="ECO:0000256" key="4">
    <source>
        <dbReference type="ARBA" id="ARBA00006451"/>
    </source>
</evidence>
<evidence type="ECO:0000313" key="16">
    <source>
        <dbReference type="Ensembl" id="ENSOANP00000052830.1"/>
    </source>
</evidence>
<keyword evidence="12" id="KW-0378">Hydrolase</keyword>
<gene>
    <name evidence="16" type="primary">GDPGP1</name>
</gene>
<evidence type="ECO:0000256" key="7">
    <source>
        <dbReference type="ARBA" id="ARBA00022490"/>
    </source>
</evidence>
<dbReference type="Bgee" id="ENSOANG00000036614">
    <property type="expression patterns" value="Expressed in adult mammalian kidney and 7 other cell types or tissues"/>
</dbReference>
<dbReference type="PANTHER" id="PTHR20884:SF8">
    <property type="entry name" value="GDP-D-GLUCOSE PHOSPHORYLASE 1"/>
    <property type="match status" value="1"/>
</dbReference>
<reference evidence="16" key="2">
    <citation type="submission" date="2025-08" db="UniProtKB">
        <authorList>
            <consortium name="Ensembl"/>
        </authorList>
    </citation>
    <scope>IDENTIFICATION</scope>
    <source>
        <strain evidence="16">Glennie</strain>
    </source>
</reference>
<reference evidence="16 17" key="1">
    <citation type="journal article" date="2008" name="Nature">
        <title>Genome analysis of the platypus reveals unique signatures of evolution.</title>
        <authorList>
            <person name="Warren W.C."/>
            <person name="Hillier L.W."/>
            <person name="Marshall Graves J.A."/>
            <person name="Birney E."/>
            <person name="Ponting C.P."/>
            <person name="Grutzner F."/>
            <person name="Belov K."/>
            <person name="Miller W."/>
            <person name="Clarke L."/>
            <person name="Chinwalla A.T."/>
            <person name="Yang S.P."/>
            <person name="Heger A."/>
            <person name="Locke D.P."/>
            <person name="Miethke P."/>
            <person name="Waters P.D."/>
            <person name="Veyrunes F."/>
            <person name="Fulton L."/>
            <person name="Fulton B."/>
            <person name="Graves T."/>
            <person name="Wallis J."/>
            <person name="Puente X.S."/>
            <person name="Lopez-Otin C."/>
            <person name="Ordonez G.R."/>
            <person name="Eichler E.E."/>
            <person name="Chen L."/>
            <person name="Cheng Z."/>
            <person name="Deakin J.E."/>
            <person name="Alsop A."/>
            <person name="Thompson K."/>
            <person name="Kirby P."/>
            <person name="Papenfuss A.T."/>
            <person name="Wakefield M.J."/>
            <person name="Olender T."/>
            <person name="Lancet D."/>
            <person name="Huttley G.A."/>
            <person name="Smit A.F."/>
            <person name="Pask A."/>
            <person name="Temple-Smith P."/>
            <person name="Batzer M.A."/>
            <person name="Walker J.A."/>
            <person name="Konkel M.K."/>
            <person name="Harris R.S."/>
            <person name="Whittington C.M."/>
            <person name="Wong E.S."/>
            <person name="Gemmell N.J."/>
            <person name="Buschiazzo E."/>
            <person name="Vargas Jentzsch I.M."/>
            <person name="Merkel A."/>
            <person name="Schmitz J."/>
            <person name="Zemann A."/>
            <person name="Churakov G."/>
            <person name="Kriegs J.O."/>
            <person name="Brosius J."/>
            <person name="Murchison E.P."/>
            <person name="Sachidanandam R."/>
            <person name="Smith C."/>
            <person name="Hannon G.J."/>
            <person name="Tsend-Ayush E."/>
            <person name="McMillan D."/>
            <person name="Attenborough R."/>
            <person name="Rens W."/>
            <person name="Ferguson-Smith M."/>
            <person name="Lefevre C.M."/>
            <person name="Sharp J.A."/>
            <person name="Nicholas K.R."/>
            <person name="Ray D.A."/>
            <person name="Kube M."/>
            <person name="Reinhardt R."/>
            <person name="Pringle T.H."/>
            <person name="Taylor J."/>
            <person name="Jones R.C."/>
            <person name="Nixon B."/>
            <person name="Dacheux J.L."/>
            <person name="Niwa H."/>
            <person name="Sekita Y."/>
            <person name="Huang X."/>
            <person name="Stark A."/>
            <person name="Kheradpour P."/>
            <person name="Kellis M."/>
            <person name="Flicek P."/>
            <person name="Chen Y."/>
            <person name="Webber C."/>
            <person name="Hardison R."/>
            <person name="Nelson J."/>
            <person name="Hallsworth-Pepin K."/>
            <person name="Delehaunty K."/>
            <person name="Markovic C."/>
            <person name="Minx P."/>
            <person name="Feng Y."/>
            <person name="Kremitzki C."/>
            <person name="Mitreva M."/>
            <person name="Glasscock J."/>
            <person name="Wylie T."/>
            <person name="Wohldmann P."/>
            <person name="Thiru P."/>
            <person name="Nhan M.N."/>
            <person name="Pohl C.S."/>
            <person name="Smith S.M."/>
            <person name="Hou S."/>
            <person name="Nefedov M."/>
            <person name="de Jong P.J."/>
            <person name="Renfree M.B."/>
            <person name="Mardis E.R."/>
            <person name="Wilson R.K."/>
        </authorList>
    </citation>
    <scope>NUCLEOTIDE SEQUENCE [LARGE SCALE GENOMIC DNA]</scope>
    <source>
        <strain evidence="16 17">Glennie</strain>
    </source>
</reference>
<feature type="domain" description="GDPGP1-like N-terminal" evidence="15">
    <location>
        <begin position="55"/>
        <end position="218"/>
    </location>
</feature>
<dbReference type="GO" id="GO:0000166">
    <property type="term" value="F:nucleotide binding"/>
    <property type="evidence" value="ECO:0007669"/>
    <property type="project" value="UniProtKB-KW"/>
</dbReference>
<dbReference type="GO" id="GO:0006006">
    <property type="term" value="P:glucose metabolic process"/>
    <property type="evidence" value="ECO:0000318"/>
    <property type="project" value="GO_Central"/>
</dbReference>
<dbReference type="OrthoDB" id="417175at2759"/>
<feature type="domain" description="GDPGP1-like C-terminal" evidence="14">
    <location>
        <begin position="252"/>
        <end position="373"/>
    </location>
</feature>
<evidence type="ECO:0000259" key="15">
    <source>
        <dbReference type="Pfam" id="PF26217"/>
    </source>
</evidence>
<dbReference type="GO" id="GO:0005085">
    <property type="term" value="F:guanyl-nucleotide exchange factor activity"/>
    <property type="evidence" value="ECO:0007669"/>
    <property type="project" value="UniProtKB-KW"/>
</dbReference>
<keyword evidence="9" id="KW-0808">Transferase</keyword>
<accession>A0A6I8PMA2</accession>
<dbReference type="RefSeq" id="XP_028905687.1">
    <property type="nucleotide sequence ID" value="XM_029049854.2"/>
</dbReference>
<dbReference type="GO" id="GO:0016787">
    <property type="term" value="F:hydrolase activity"/>
    <property type="evidence" value="ECO:0007669"/>
    <property type="project" value="UniProtKB-KW"/>
</dbReference>
<evidence type="ECO:0000256" key="9">
    <source>
        <dbReference type="ARBA" id="ARBA00022679"/>
    </source>
</evidence>
<proteinExistence type="inferred from homology"/>
<comment type="function">
    <text evidence="2">Specific and highly efficient GDP-D-glucose phosphorylase regulating the levels of GDP-D-glucose in cells.</text>
</comment>
<dbReference type="RefSeq" id="XP_028905688.1">
    <property type="nucleotide sequence ID" value="XM_029049855.2"/>
</dbReference>
<dbReference type="CTD" id="390637"/>
<evidence type="ECO:0000256" key="13">
    <source>
        <dbReference type="SAM" id="MobiDB-lite"/>
    </source>
</evidence>
<dbReference type="RefSeq" id="XP_028905689.1">
    <property type="nucleotide sequence ID" value="XM_029049856.2"/>
</dbReference>
<comment type="similarity">
    <text evidence="4">Belongs to the GDPGP1 family.</text>
</comment>
<evidence type="ECO:0000256" key="11">
    <source>
        <dbReference type="ARBA" id="ARBA00022741"/>
    </source>
</evidence>
<keyword evidence="8" id="KW-0344">Guanine-nucleotide releasing factor</keyword>
<evidence type="ECO:0000256" key="2">
    <source>
        <dbReference type="ARBA" id="ARBA00003049"/>
    </source>
</evidence>
<feature type="region of interest" description="Disordered" evidence="13">
    <location>
        <begin position="1"/>
        <end position="24"/>
    </location>
</feature>
<keyword evidence="10" id="KW-0548">Nucleotidyltransferase</keyword>
<dbReference type="InParanoid" id="A0A6I8PMA2"/>
<keyword evidence="11" id="KW-0547">Nucleotide-binding</keyword>
<dbReference type="EC" id="2.7.7.78" evidence="5"/>
<reference evidence="16" key="3">
    <citation type="submission" date="2025-09" db="UniProtKB">
        <authorList>
            <consortium name="Ensembl"/>
        </authorList>
    </citation>
    <scope>IDENTIFICATION</scope>
    <source>
        <strain evidence="16">Glennie</strain>
    </source>
</reference>
<dbReference type="GeneID" id="100081924"/>
<dbReference type="OMA" id="GIQWPRT"/>
<evidence type="ECO:0000256" key="6">
    <source>
        <dbReference type="ARBA" id="ARBA00018857"/>
    </source>
</evidence>
<dbReference type="Ensembl" id="ENSOANT00000064559.1">
    <property type="protein sequence ID" value="ENSOANP00000052830.1"/>
    <property type="gene ID" value="ENSOANG00000036614.1"/>
</dbReference>
<dbReference type="GO" id="GO:0005737">
    <property type="term" value="C:cytoplasm"/>
    <property type="evidence" value="ECO:0000318"/>
    <property type="project" value="GO_Central"/>
</dbReference>
<dbReference type="GO" id="GO:0080048">
    <property type="term" value="F:GDP-D-glucose phosphorylase activity"/>
    <property type="evidence" value="ECO:0000318"/>
    <property type="project" value="GO_Central"/>
</dbReference>
<dbReference type="Proteomes" id="UP000002279">
    <property type="component" value="Chromosome X1"/>
</dbReference>
<evidence type="ECO:0000256" key="12">
    <source>
        <dbReference type="ARBA" id="ARBA00022801"/>
    </source>
</evidence>
<dbReference type="KEGG" id="oaa:100081924"/>
<sequence length="375" mass="40572">MALPREADGSPGPECPSGPWSAAPDFAYGREDLVVEGVRWRRGASGELEPPAPSRFDQALGAAWGRRMEEGLFRYRLGELPTRVLPGPLGLVAQLNVERGERRRRPQDVRSVRQAFDPGQFNFNEIRPGEVLFRLSREPGREPGGGARVLVVINVSPLERGHVLFVPEPALGLPQLLLEEPLLLAAEAVLLSTHPGFRVGFNSLGGFASVNHLHLHGYYLARPLPVETAASEPLDPRGRMHLLRGGPAPGFLFFAEGPDLGPAVRGVCRVAAHLAEGEIAHNLFVTRGAPPGDPPAPGAPAGLRFVLWPRRAGFGVKEGAAFNVALCELAGHLPLKTARDFRDLTEAAAMSLIRSCLLPPDRFARLQRDLLALLD</sequence>
<name>A0A6I8PMA2_ORNAN</name>
<dbReference type="AlphaFoldDB" id="A0A6I8PMA2"/>
<dbReference type="Pfam" id="PF26217">
    <property type="entry name" value="GDPGP1_N"/>
    <property type="match status" value="1"/>
</dbReference>
<dbReference type="Pfam" id="PF26216">
    <property type="entry name" value="GDPGP1_C"/>
    <property type="match status" value="1"/>
</dbReference>
<dbReference type="FunCoup" id="A0A6I8PMA2">
    <property type="interactions" value="712"/>
</dbReference>
<comment type="catalytic activity">
    <reaction evidence="1">
        <text>GDP-alpha-D-glucose + phosphate = alpha-D-glucose 1-phosphate + GDP + H(+)</text>
        <dbReference type="Rhea" id="RHEA:30387"/>
        <dbReference type="ChEBI" id="CHEBI:15378"/>
        <dbReference type="ChEBI" id="CHEBI:43474"/>
        <dbReference type="ChEBI" id="CHEBI:58189"/>
        <dbReference type="ChEBI" id="CHEBI:58601"/>
        <dbReference type="ChEBI" id="CHEBI:62230"/>
        <dbReference type="EC" id="2.7.7.78"/>
    </reaction>
</comment>
<keyword evidence="7" id="KW-0963">Cytoplasm</keyword>
<keyword evidence="17" id="KW-1185">Reference proteome</keyword>
<evidence type="ECO:0000256" key="10">
    <source>
        <dbReference type="ARBA" id="ARBA00022695"/>
    </source>
</evidence>
<organism evidence="16 17">
    <name type="scientific">Ornithorhynchus anatinus</name>
    <name type="common">Duckbill platypus</name>
    <dbReference type="NCBI Taxonomy" id="9258"/>
    <lineage>
        <taxon>Eukaryota</taxon>
        <taxon>Metazoa</taxon>
        <taxon>Chordata</taxon>
        <taxon>Craniata</taxon>
        <taxon>Vertebrata</taxon>
        <taxon>Euteleostomi</taxon>
        <taxon>Mammalia</taxon>
        <taxon>Monotremata</taxon>
        <taxon>Ornithorhynchidae</taxon>
        <taxon>Ornithorhynchus</taxon>
    </lineage>
</organism>
<dbReference type="InterPro" id="IPR058866">
    <property type="entry name" value="GDPGP1_N"/>
</dbReference>
<dbReference type="GeneTree" id="ENSGT00390000016718"/>
<dbReference type="InterPro" id="IPR026506">
    <property type="entry name" value="GDPGP"/>
</dbReference>
<comment type="subcellular location">
    <subcellularLocation>
        <location evidence="3">Cytoplasm</location>
    </subcellularLocation>
</comment>
<evidence type="ECO:0000259" key="14">
    <source>
        <dbReference type="Pfam" id="PF26216"/>
    </source>
</evidence>
<dbReference type="InterPro" id="IPR058865">
    <property type="entry name" value="GDPGP1_C"/>
</dbReference>
<evidence type="ECO:0000256" key="3">
    <source>
        <dbReference type="ARBA" id="ARBA00004496"/>
    </source>
</evidence>
<dbReference type="PANTHER" id="PTHR20884">
    <property type="entry name" value="GDP-D-GLUCOSE PHOSPHORYLASE 1"/>
    <property type="match status" value="1"/>
</dbReference>
<evidence type="ECO:0000256" key="1">
    <source>
        <dbReference type="ARBA" id="ARBA00000063"/>
    </source>
</evidence>